<evidence type="ECO:0000313" key="9">
    <source>
        <dbReference type="Proteomes" id="UP001497522"/>
    </source>
</evidence>
<dbReference type="InterPro" id="IPR052374">
    <property type="entry name" value="SERAC1"/>
</dbReference>
<sequence>YENLWCAPIVLVGHSFGGLVIKSLVVEIKRRMNQKTSNDIDVTTNARSKDFYDNLTGVIFYGTPHEGGTKTFSAYFVRICQDMGDKTHSITQQSLLQNVQEILVPYASAQRLSSNNCYKIEDLNHLTICKPPTRDHISYSKLVDYLKICLK</sequence>
<feature type="non-terminal residue" evidence="8">
    <location>
        <position position="1"/>
    </location>
</feature>
<accession>A0ABP1B575</accession>
<evidence type="ECO:0000256" key="1">
    <source>
        <dbReference type="ARBA" id="ARBA00004173"/>
    </source>
</evidence>
<keyword evidence="7" id="KW-1133">Transmembrane helix</keyword>
<feature type="transmembrane region" description="Helical" evidence="7">
    <location>
        <begin position="6"/>
        <end position="25"/>
    </location>
</feature>
<dbReference type="Proteomes" id="UP001497522">
    <property type="component" value="Chromosome 19"/>
</dbReference>
<dbReference type="Gene3D" id="3.40.50.1820">
    <property type="entry name" value="alpha/beta hydrolase"/>
    <property type="match status" value="1"/>
</dbReference>
<protein>
    <recommendedName>
        <fullName evidence="10">DUF676 domain-containing protein</fullName>
    </recommendedName>
</protein>
<evidence type="ECO:0000256" key="5">
    <source>
        <dbReference type="ARBA" id="ARBA00023128"/>
    </source>
</evidence>
<organism evidence="8 9">
    <name type="scientific">Sphagnum jensenii</name>
    <dbReference type="NCBI Taxonomy" id="128206"/>
    <lineage>
        <taxon>Eukaryota</taxon>
        <taxon>Viridiplantae</taxon>
        <taxon>Streptophyta</taxon>
        <taxon>Embryophyta</taxon>
        <taxon>Bryophyta</taxon>
        <taxon>Sphagnophytina</taxon>
        <taxon>Sphagnopsida</taxon>
        <taxon>Sphagnales</taxon>
        <taxon>Sphagnaceae</taxon>
        <taxon>Sphagnum</taxon>
    </lineage>
</organism>
<evidence type="ECO:0000256" key="7">
    <source>
        <dbReference type="SAM" id="Phobius"/>
    </source>
</evidence>
<evidence type="ECO:0008006" key="10">
    <source>
        <dbReference type="Google" id="ProtNLM"/>
    </source>
</evidence>
<comment type="subcellular location">
    <subcellularLocation>
        <location evidence="2">Endoplasmic reticulum</location>
    </subcellularLocation>
    <subcellularLocation>
        <location evidence="3">Membrane</location>
    </subcellularLocation>
    <subcellularLocation>
        <location evidence="1">Mitochondrion</location>
    </subcellularLocation>
</comment>
<dbReference type="SUPFAM" id="SSF53474">
    <property type="entry name" value="alpha/beta-Hydrolases"/>
    <property type="match status" value="1"/>
</dbReference>
<keyword evidence="6 7" id="KW-0472">Membrane</keyword>
<evidence type="ECO:0000256" key="2">
    <source>
        <dbReference type="ARBA" id="ARBA00004240"/>
    </source>
</evidence>
<keyword evidence="7" id="KW-0812">Transmembrane</keyword>
<dbReference type="InterPro" id="IPR029058">
    <property type="entry name" value="AB_hydrolase_fold"/>
</dbReference>
<keyword evidence="5" id="KW-0496">Mitochondrion</keyword>
<reference evidence="8" key="1">
    <citation type="submission" date="2024-03" db="EMBL/GenBank/DDBJ databases">
        <authorList>
            <consortium name="ELIXIR-Norway"/>
            <consortium name="Elixir Norway"/>
        </authorList>
    </citation>
    <scope>NUCLEOTIDE SEQUENCE</scope>
</reference>
<dbReference type="PANTHER" id="PTHR48182:SF2">
    <property type="entry name" value="PROTEIN SERAC1"/>
    <property type="match status" value="1"/>
</dbReference>
<dbReference type="PANTHER" id="PTHR48182">
    <property type="entry name" value="PROTEIN SERAC1"/>
    <property type="match status" value="1"/>
</dbReference>
<keyword evidence="9" id="KW-1185">Reference proteome</keyword>
<proteinExistence type="predicted"/>
<evidence type="ECO:0000256" key="4">
    <source>
        <dbReference type="ARBA" id="ARBA00022824"/>
    </source>
</evidence>
<name>A0ABP1B575_9BRYO</name>
<evidence type="ECO:0000256" key="3">
    <source>
        <dbReference type="ARBA" id="ARBA00004370"/>
    </source>
</evidence>
<feature type="non-terminal residue" evidence="8">
    <location>
        <position position="151"/>
    </location>
</feature>
<gene>
    <name evidence="8" type="ORF">CSSPJE1EN2_LOCUS13002</name>
</gene>
<dbReference type="EMBL" id="OZ023720">
    <property type="protein sequence ID" value="CAK9870265.1"/>
    <property type="molecule type" value="Genomic_DNA"/>
</dbReference>
<evidence type="ECO:0000256" key="6">
    <source>
        <dbReference type="ARBA" id="ARBA00023136"/>
    </source>
</evidence>
<keyword evidence="4" id="KW-0256">Endoplasmic reticulum</keyword>
<evidence type="ECO:0000313" key="8">
    <source>
        <dbReference type="EMBL" id="CAK9870265.1"/>
    </source>
</evidence>